<evidence type="ECO:0000313" key="6">
    <source>
        <dbReference type="Proteomes" id="UP000706525"/>
    </source>
</evidence>
<dbReference type="Pfam" id="PF12833">
    <property type="entry name" value="HTH_18"/>
    <property type="match status" value="1"/>
</dbReference>
<evidence type="ECO:0000313" key="5">
    <source>
        <dbReference type="EMBL" id="CAG9185904.1"/>
    </source>
</evidence>
<protein>
    <submittedName>
        <fullName evidence="5">HTH-type transcriptional activator RhaS</fullName>
    </submittedName>
</protein>
<dbReference type="EMBL" id="CAJZAG010000016">
    <property type="protein sequence ID" value="CAG9185904.1"/>
    <property type="molecule type" value="Genomic_DNA"/>
</dbReference>
<dbReference type="Proteomes" id="UP000706525">
    <property type="component" value="Unassembled WGS sequence"/>
</dbReference>
<feature type="domain" description="HTH araC/xylS-type" evidence="4">
    <location>
        <begin position="133"/>
        <end position="231"/>
    </location>
</feature>
<evidence type="ECO:0000256" key="2">
    <source>
        <dbReference type="ARBA" id="ARBA00023125"/>
    </source>
</evidence>
<dbReference type="PROSITE" id="PS01124">
    <property type="entry name" value="HTH_ARAC_FAMILY_2"/>
    <property type="match status" value="1"/>
</dbReference>
<evidence type="ECO:0000256" key="1">
    <source>
        <dbReference type="ARBA" id="ARBA00023015"/>
    </source>
</evidence>
<evidence type="ECO:0000259" key="4">
    <source>
        <dbReference type="PROSITE" id="PS01124"/>
    </source>
</evidence>
<dbReference type="PANTHER" id="PTHR43280:SF13">
    <property type="entry name" value="HTH-TYPE TRANSCRIPTIONAL ACTIVATOR RHAR"/>
    <property type="match status" value="1"/>
</dbReference>
<keyword evidence="2" id="KW-0238">DNA-binding</keyword>
<sequence>MMVAVKMMVFGKPGKLDLKGTLHSIDRATLVLADPASEVIDPSAEVATYSFASGIFQQIYSEMGVLTASYRSGTPFWRAPVKAVSLPAPTVKVLLHLAPVEPQAMLRFAYAYCLSQEPEYFSRLLHHLVDGSRDFFQFVEANSMSAWPTEQYARELGITVRKLNMLFYEKFGVSAKHWLLERRLQEAKRLLLHTSLKITDIAEECGFNSHSHFTVSFRRRFAACPRWIRQYPNGSTLINKD</sequence>
<keyword evidence="1" id="KW-0805">Transcription regulation</keyword>
<gene>
    <name evidence="5" type="primary">rhaS_9</name>
    <name evidence="5" type="ORF">LMG32289_06153</name>
</gene>
<dbReference type="InterPro" id="IPR018060">
    <property type="entry name" value="HTH_AraC"/>
</dbReference>
<proteinExistence type="predicted"/>
<organism evidence="5 6">
    <name type="scientific">Cupriavidus pampae</name>
    <dbReference type="NCBI Taxonomy" id="659251"/>
    <lineage>
        <taxon>Bacteria</taxon>
        <taxon>Pseudomonadati</taxon>
        <taxon>Pseudomonadota</taxon>
        <taxon>Betaproteobacteria</taxon>
        <taxon>Burkholderiales</taxon>
        <taxon>Burkholderiaceae</taxon>
        <taxon>Cupriavidus</taxon>
    </lineage>
</organism>
<dbReference type="Gene3D" id="1.10.10.60">
    <property type="entry name" value="Homeodomain-like"/>
    <property type="match status" value="1"/>
</dbReference>
<evidence type="ECO:0000256" key="3">
    <source>
        <dbReference type="ARBA" id="ARBA00023163"/>
    </source>
</evidence>
<dbReference type="SUPFAM" id="SSF46689">
    <property type="entry name" value="Homeodomain-like"/>
    <property type="match status" value="1"/>
</dbReference>
<comment type="caution">
    <text evidence="5">The sequence shown here is derived from an EMBL/GenBank/DDBJ whole genome shotgun (WGS) entry which is preliminary data.</text>
</comment>
<dbReference type="RefSeq" id="WP_223995224.1">
    <property type="nucleotide sequence ID" value="NZ_CAJZAG010000016.1"/>
</dbReference>
<dbReference type="InterPro" id="IPR009057">
    <property type="entry name" value="Homeodomain-like_sf"/>
</dbReference>
<name>A0ABM8XZL6_9BURK</name>
<keyword evidence="3" id="KW-0804">Transcription</keyword>
<dbReference type="PANTHER" id="PTHR43280">
    <property type="entry name" value="ARAC-FAMILY TRANSCRIPTIONAL REGULATOR"/>
    <property type="match status" value="1"/>
</dbReference>
<dbReference type="SMART" id="SM00342">
    <property type="entry name" value="HTH_ARAC"/>
    <property type="match status" value="1"/>
</dbReference>
<keyword evidence="6" id="KW-1185">Reference proteome</keyword>
<reference evidence="5 6" key="1">
    <citation type="submission" date="2021-08" db="EMBL/GenBank/DDBJ databases">
        <authorList>
            <person name="Peeters C."/>
        </authorList>
    </citation>
    <scope>NUCLEOTIDE SEQUENCE [LARGE SCALE GENOMIC DNA]</scope>
    <source>
        <strain evidence="5 6">LMG 32289</strain>
    </source>
</reference>
<accession>A0ABM8XZL6</accession>